<evidence type="ECO:0000313" key="1">
    <source>
        <dbReference type="EMBL" id="KAK5109641.1"/>
    </source>
</evidence>
<dbReference type="AlphaFoldDB" id="A0AAN7YIB9"/>
<name>A0AAN7YIB9_9PEZI</name>
<proteinExistence type="predicted"/>
<dbReference type="SUPFAM" id="SSF54909">
    <property type="entry name" value="Dimeric alpha+beta barrel"/>
    <property type="match status" value="1"/>
</dbReference>
<dbReference type="EMBL" id="JAVRRL010000061">
    <property type="protein sequence ID" value="KAK5109641.1"/>
    <property type="molecule type" value="Genomic_DNA"/>
</dbReference>
<evidence type="ECO:0000313" key="2">
    <source>
        <dbReference type="Proteomes" id="UP001310890"/>
    </source>
</evidence>
<organism evidence="1 2">
    <name type="scientific">Meristemomyces frigidus</name>
    <dbReference type="NCBI Taxonomy" id="1508187"/>
    <lineage>
        <taxon>Eukaryota</taxon>
        <taxon>Fungi</taxon>
        <taxon>Dikarya</taxon>
        <taxon>Ascomycota</taxon>
        <taxon>Pezizomycotina</taxon>
        <taxon>Dothideomycetes</taxon>
        <taxon>Dothideomycetidae</taxon>
        <taxon>Mycosphaerellales</taxon>
        <taxon>Teratosphaeriaceae</taxon>
        <taxon>Meristemomyces</taxon>
    </lineage>
</organism>
<dbReference type="Gene3D" id="3.30.70.100">
    <property type="match status" value="2"/>
</dbReference>
<sequence>MPVTEFVTISLVPGSDITNPRHPTSVALRNMMDASQKTQVPGQLMSRVGMQVEHPLVLETVIIWDSLEAHMAYMQTPAYTTIKGVVQSIREPDKKGSMQHFKFTPFDGLKQAISAPMTEVARFFYNDYPDEKMLAGFIEFGKRLDEGNVEGALGCSAALPDDEVGYDYGEGRVILLVIGWQSIAAHEAFKKTQLFTDLVPLLKSEKAANIELHHTRFGLPI</sequence>
<evidence type="ECO:0008006" key="3">
    <source>
        <dbReference type="Google" id="ProtNLM"/>
    </source>
</evidence>
<comment type="caution">
    <text evidence="1">The sequence shown here is derived from an EMBL/GenBank/DDBJ whole genome shotgun (WGS) entry which is preliminary data.</text>
</comment>
<protein>
    <recommendedName>
        <fullName evidence="3">ABM domain-containing protein</fullName>
    </recommendedName>
</protein>
<accession>A0AAN7YIB9</accession>
<reference evidence="1" key="1">
    <citation type="submission" date="2023-08" db="EMBL/GenBank/DDBJ databases">
        <title>Black Yeasts Isolated from many extreme environments.</title>
        <authorList>
            <person name="Coleine C."/>
            <person name="Stajich J.E."/>
            <person name="Selbmann L."/>
        </authorList>
    </citation>
    <scope>NUCLEOTIDE SEQUENCE</scope>
    <source>
        <strain evidence="1">CCFEE 5401</strain>
    </source>
</reference>
<dbReference type="Proteomes" id="UP001310890">
    <property type="component" value="Unassembled WGS sequence"/>
</dbReference>
<gene>
    <name evidence="1" type="ORF">LTR62_006878</name>
</gene>
<dbReference type="InterPro" id="IPR011008">
    <property type="entry name" value="Dimeric_a/b-barrel"/>
</dbReference>